<feature type="transmembrane region" description="Helical" evidence="5">
    <location>
        <begin position="173"/>
        <end position="194"/>
    </location>
</feature>
<dbReference type="PANTHER" id="PTHR36917">
    <property type="entry name" value="INTRACELLULAR SEPTATION PROTEIN A-RELATED"/>
    <property type="match status" value="1"/>
</dbReference>
<dbReference type="GO" id="GO:0005886">
    <property type="term" value="C:plasma membrane"/>
    <property type="evidence" value="ECO:0007669"/>
    <property type="project" value="UniProtKB-SubCell"/>
</dbReference>
<comment type="similarity">
    <text evidence="5">Belongs to the YciB family.</text>
</comment>
<keyword evidence="1 5" id="KW-1003">Cell membrane</keyword>
<dbReference type="PANTHER" id="PTHR36917:SF1">
    <property type="entry name" value="INNER MEMBRANE-SPANNING PROTEIN YCIB"/>
    <property type="match status" value="1"/>
</dbReference>
<organism evidence="6 7">
    <name type="scientific">Lichenifustis flavocetrariae</name>
    <dbReference type="NCBI Taxonomy" id="2949735"/>
    <lineage>
        <taxon>Bacteria</taxon>
        <taxon>Pseudomonadati</taxon>
        <taxon>Pseudomonadota</taxon>
        <taxon>Alphaproteobacteria</taxon>
        <taxon>Hyphomicrobiales</taxon>
        <taxon>Lichenihabitantaceae</taxon>
        <taxon>Lichenifustis</taxon>
    </lineage>
</organism>
<evidence type="ECO:0000256" key="1">
    <source>
        <dbReference type="ARBA" id="ARBA00022475"/>
    </source>
</evidence>
<feature type="transmembrane region" description="Helical" evidence="5">
    <location>
        <begin position="74"/>
        <end position="93"/>
    </location>
</feature>
<sequence length="208" mass="22985">MTDTKPEAAKSIPAGAPAPRKLDPTLKLLLEFGPLGLFFIASYRYNLHVATGVLMAGVLVTLAVSYAIVRRVPIMPLVTAVAVLVFGALTFYFDNPIFIKVKPTIVNCIFGTVLLGGLLFNRSLLSVLLDTALSLDETGWRKLTLRWGIFFFFLAALNEVVWRTQSDVFWAGFKVFGTMPITVVFALCQVPLILKHELKNPEATPDHF</sequence>
<name>A0AA41YWR0_9HYPH</name>
<comment type="subcellular location">
    <subcellularLocation>
        <location evidence="5">Cell inner membrane</location>
        <topology evidence="5">Multi-pass membrane protein</topology>
    </subcellularLocation>
</comment>
<proteinExistence type="inferred from homology"/>
<reference evidence="6" key="1">
    <citation type="submission" date="2022-05" db="EMBL/GenBank/DDBJ databases">
        <authorList>
            <person name="Pankratov T."/>
        </authorList>
    </citation>
    <scope>NUCLEOTIDE SEQUENCE</scope>
    <source>
        <strain evidence="6">BP6-180914</strain>
    </source>
</reference>
<comment type="caution">
    <text evidence="6">The sequence shown here is derived from an EMBL/GenBank/DDBJ whole genome shotgun (WGS) entry which is preliminary data.</text>
</comment>
<feature type="transmembrane region" description="Helical" evidence="5">
    <location>
        <begin position="105"/>
        <end position="124"/>
    </location>
</feature>
<evidence type="ECO:0000256" key="5">
    <source>
        <dbReference type="HAMAP-Rule" id="MF_00189"/>
    </source>
</evidence>
<dbReference type="InterPro" id="IPR006008">
    <property type="entry name" value="YciB"/>
</dbReference>
<evidence type="ECO:0000313" key="6">
    <source>
        <dbReference type="EMBL" id="MCW6508666.1"/>
    </source>
</evidence>
<dbReference type="RefSeq" id="WP_282585032.1">
    <property type="nucleotide sequence ID" value="NZ_JAMOIM010000006.1"/>
</dbReference>
<feature type="transmembrane region" description="Helical" evidence="5">
    <location>
        <begin position="47"/>
        <end position="68"/>
    </location>
</feature>
<evidence type="ECO:0000256" key="4">
    <source>
        <dbReference type="ARBA" id="ARBA00023136"/>
    </source>
</evidence>
<accession>A0AA41YWR0</accession>
<gene>
    <name evidence="5" type="primary">yciB</name>
    <name evidence="6" type="ORF">M8523_11620</name>
</gene>
<dbReference type="NCBIfam" id="TIGR00997">
    <property type="entry name" value="ispZ"/>
    <property type="match status" value="1"/>
</dbReference>
<dbReference type="HAMAP" id="MF_00189">
    <property type="entry name" value="YciB"/>
    <property type="match status" value="1"/>
</dbReference>
<evidence type="ECO:0000256" key="2">
    <source>
        <dbReference type="ARBA" id="ARBA00022692"/>
    </source>
</evidence>
<keyword evidence="5" id="KW-0997">Cell inner membrane</keyword>
<comment type="function">
    <text evidence="5">Plays a role in cell envelope biogenesis, maintenance of cell envelope integrity and membrane homeostasis.</text>
</comment>
<dbReference type="AlphaFoldDB" id="A0AA41YWR0"/>
<evidence type="ECO:0000313" key="7">
    <source>
        <dbReference type="Proteomes" id="UP001165667"/>
    </source>
</evidence>
<dbReference type="EMBL" id="JAMOIM010000006">
    <property type="protein sequence ID" value="MCW6508666.1"/>
    <property type="molecule type" value="Genomic_DNA"/>
</dbReference>
<dbReference type="Proteomes" id="UP001165667">
    <property type="component" value="Unassembled WGS sequence"/>
</dbReference>
<keyword evidence="7" id="KW-1185">Reference proteome</keyword>
<keyword evidence="2 5" id="KW-0812">Transmembrane</keyword>
<feature type="transmembrane region" description="Helical" evidence="5">
    <location>
        <begin position="144"/>
        <end position="161"/>
    </location>
</feature>
<dbReference type="Pfam" id="PF04279">
    <property type="entry name" value="IspA"/>
    <property type="match status" value="1"/>
</dbReference>
<keyword evidence="3 5" id="KW-1133">Transmembrane helix</keyword>
<keyword evidence="4 5" id="KW-0472">Membrane</keyword>
<protein>
    <recommendedName>
        <fullName evidence="5">Inner membrane-spanning protein YciB</fullName>
    </recommendedName>
</protein>
<dbReference type="NCBIfam" id="NF001323">
    <property type="entry name" value="PRK00259.1-1"/>
    <property type="match status" value="1"/>
</dbReference>
<evidence type="ECO:0000256" key="3">
    <source>
        <dbReference type="ARBA" id="ARBA00022989"/>
    </source>
</evidence>